<name>A0ABS6B190_9NOCA</name>
<evidence type="ECO:0000313" key="3">
    <source>
        <dbReference type="Proteomes" id="UP000733379"/>
    </source>
</evidence>
<sequence length="356" mass="38237">MYCSLSTRVVATDLSRFHVIAALRESRAAAGDDLCRFGDRVCRHPRPRPRAPVQFGRSESLIRGDSRKGSEVTDFVELTGGRIAYDVLGEGPLVLLAHGIGDHRQAYRAVAPRLAAAGYRVVNMDIRGHGESSMNWASETGRAAISRTDVAGDMVEVIRHFGGPAVIVGHSISGGAATIAAAIAPELVAGVVEINPFTLVQKFDVAGFFRVRRYRQGMLRLGMTTTGSLRWWLRYLDLAYPSKPADYIAYMAALAATLREPGRMAEFMKTGKSTPADAQAQLPNVACPALVLMGTLDPDFVDPVAEGEAVISAMPPGIGQLATLTGGHYLHAEKPDATADLVVRFLTTLASEHRIG</sequence>
<dbReference type="EMBL" id="JAHKNI010000005">
    <property type="protein sequence ID" value="MBU3063040.1"/>
    <property type="molecule type" value="Genomic_DNA"/>
</dbReference>
<comment type="caution">
    <text evidence="2">The sequence shown here is derived from an EMBL/GenBank/DDBJ whole genome shotgun (WGS) entry which is preliminary data.</text>
</comment>
<reference evidence="2 3" key="1">
    <citation type="submission" date="2021-06" db="EMBL/GenBank/DDBJ databases">
        <title>Actinomycetes sequencing.</title>
        <authorList>
            <person name="Shan Q."/>
        </authorList>
    </citation>
    <scope>NUCLEOTIDE SEQUENCE [LARGE SCALE GENOMIC DNA]</scope>
    <source>
        <strain evidence="2 3">NEAU-G5</strain>
    </source>
</reference>
<dbReference type="InterPro" id="IPR029058">
    <property type="entry name" value="AB_hydrolase_fold"/>
</dbReference>
<accession>A0ABS6B190</accession>
<gene>
    <name evidence="2" type="ORF">KO481_16090</name>
</gene>
<dbReference type="SUPFAM" id="SSF53474">
    <property type="entry name" value="alpha/beta-Hydrolases"/>
    <property type="match status" value="1"/>
</dbReference>
<dbReference type="Pfam" id="PF12697">
    <property type="entry name" value="Abhydrolase_6"/>
    <property type="match status" value="1"/>
</dbReference>
<dbReference type="PANTHER" id="PTHR43798">
    <property type="entry name" value="MONOACYLGLYCEROL LIPASE"/>
    <property type="match status" value="1"/>
</dbReference>
<organism evidence="2 3">
    <name type="scientific">Nocardia albiluteola</name>
    <dbReference type="NCBI Taxonomy" id="2842303"/>
    <lineage>
        <taxon>Bacteria</taxon>
        <taxon>Bacillati</taxon>
        <taxon>Actinomycetota</taxon>
        <taxon>Actinomycetes</taxon>
        <taxon>Mycobacteriales</taxon>
        <taxon>Nocardiaceae</taxon>
        <taxon>Nocardia</taxon>
    </lineage>
</organism>
<proteinExistence type="predicted"/>
<dbReference type="InterPro" id="IPR000639">
    <property type="entry name" value="Epox_hydrolase-like"/>
</dbReference>
<dbReference type="GO" id="GO:0016787">
    <property type="term" value="F:hydrolase activity"/>
    <property type="evidence" value="ECO:0007669"/>
    <property type="project" value="UniProtKB-KW"/>
</dbReference>
<dbReference type="Proteomes" id="UP000733379">
    <property type="component" value="Unassembled WGS sequence"/>
</dbReference>
<evidence type="ECO:0000313" key="2">
    <source>
        <dbReference type="EMBL" id="MBU3063040.1"/>
    </source>
</evidence>
<dbReference type="Gene3D" id="3.40.50.1820">
    <property type="entry name" value="alpha/beta hydrolase"/>
    <property type="match status" value="1"/>
</dbReference>
<dbReference type="PANTHER" id="PTHR43798:SF33">
    <property type="entry name" value="HYDROLASE, PUTATIVE (AFU_ORTHOLOGUE AFUA_2G14860)-RELATED"/>
    <property type="match status" value="1"/>
</dbReference>
<dbReference type="InterPro" id="IPR000073">
    <property type="entry name" value="AB_hydrolase_1"/>
</dbReference>
<dbReference type="PRINTS" id="PR00412">
    <property type="entry name" value="EPOXHYDRLASE"/>
</dbReference>
<feature type="domain" description="AB hydrolase-1" evidence="1">
    <location>
        <begin position="94"/>
        <end position="340"/>
    </location>
</feature>
<keyword evidence="3" id="KW-1185">Reference proteome</keyword>
<keyword evidence="2" id="KW-0378">Hydrolase</keyword>
<protein>
    <submittedName>
        <fullName evidence="2">Alpha/beta hydrolase</fullName>
    </submittedName>
</protein>
<evidence type="ECO:0000259" key="1">
    <source>
        <dbReference type="Pfam" id="PF12697"/>
    </source>
</evidence>
<dbReference type="InterPro" id="IPR050266">
    <property type="entry name" value="AB_hydrolase_sf"/>
</dbReference>